<dbReference type="STRING" id="1048983.EL17_01560"/>
<keyword evidence="2" id="KW-1185">Reference proteome</keyword>
<dbReference type="AlphaFoldDB" id="A0A074LMY0"/>
<dbReference type="Proteomes" id="UP000027821">
    <property type="component" value="Unassembled WGS sequence"/>
</dbReference>
<gene>
    <name evidence="1" type="ORF">EL17_01560</name>
</gene>
<evidence type="ECO:0000313" key="1">
    <source>
        <dbReference type="EMBL" id="KEO75252.1"/>
    </source>
</evidence>
<proteinExistence type="predicted"/>
<accession>A0A074LMY0</accession>
<protein>
    <submittedName>
        <fullName evidence="1">Uncharacterized protein</fullName>
    </submittedName>
</protein>
<evidence type="ECO:0000313" key="2">
    <source>
        <dbReference type="Proteomes" id="UP000027821"/>
    </source>
</evidence>
<reference evidence="1 2" key="1">
    <citation type="submission" date="2014-04" db="EMBL/GenBank/DDBJ databases">
        <title>Characterization and application of a salt tolerant electro-active bacterium.</title>
        <authorList>
            <person name="Yang L."/>
            <person name="Wei S."/>
            <person name="Tay Q.X.M."/>
        </authorList>
    </citation>
    <scope>NUCLEOTIDE SEQUENCE [LARGE SCALE GENOMIC DNA]</scope>
    <source>
        <strain evidence="1 2">LY1</strain>
    </source>
</reference>
<sequence>MSAPLKHSFHIPVMGIGFTIDTPIKVAPYGISSAISLVDDMLIEKMRGYYCRQANIPYQQITKHMDDFRAKRITAYLDMMDELVRKKFDEIKEAVNSSQFEKYIKMMPNILQVGIQKMVADNEDRADKIWDWVKSNLSMGSIDVNIMTKLDKDNYKGDEKLPVDYNDAHAALRGFAKSKLESSIVLSAGMNPRLYSYFENFEDFFPNVEGKFKKKIILKVSDYRSALIQGKFLAKKGLWVSEYRIESGLNCGGHAFATDGYLMGPILEEFKNNRDSLIETTAELLYKALEDQGKTVPSEAPALRITAQGGVGTAREHEFLLEQYNLDSIGWGTPFLLVPEAVSIDPKTLRLISEAKEEDLYLSDISPLGVPFNNVRGNTIDIEKEKNIIKGRPGSSCPKKYASLNTEFTEKVICTASRQYQNLKIKELNELDLDKQTYDREFDRITVKSCVCKGLGTAALVANDIERKVEGEGISICPGPNMAYYSQEVSLAKMVDHIYGRDNVMVRKDRPFVFVKELSLYVAYFKSKLEEIYEPMTPKQIKYFDNFRKNLNEGISYYRSLIRKENFGKLFDVEAISSELYRLEEELNGVLLNV</sequence>
<dbReference type="EMBL" id="JMIH01000013">
    <property type="protein sequence ID" value="KEO75252.1"/>
    <property type="molecule type" value="Genomic_DNA"/>
</dbReference>
<comment type="caution">
    <text evidence="1">The sequence shown here is derived from an EMBL/GenBank/DDBJ whole genome shotgun (WGS) entry which is preliminary data.</text>
</comment>
<dbReference type="eggNOG" id="COG2070">
    <property type="taxonomic scope" value="Bacteria"/>
</dbReference>
<name>A0A074LMY0_9BACT</name>
<organism evidence="1 2">
    <name type="scientific">Anditalea andensis</name>
    <dbReference type="NCBI Taxonomy" id="1048983"/>
    <lineage>
        <taxon>Bacteria</taxon>
        <taxon>Pseudomonadati</taxon>
        <taxon>Bacteroidota</taxon>
        <taxon>Cytophagia</taxon>
        <taxon>Cytophagales</taxon>
        <taxon>Cytophagaceae</taxon>
        <taxon>Anditalea</taxon>
    </lineage>
</organism>